<comment type="similarity">
    <text evidence="2 14 15">Belongs to the TonB-dependent receptor family.</text>
</comment>
<evidence type="ECO:0000259" key="18">
    <source>
        <dbReference type="Pfam" id="PF07715"/>
    </source>
</evidence>
<feature type="domain" description="TonB-dependent receptor-like beta-barrel" evidence="17">
    <location>
        <begin position="245"/>
        <end position="667"/>
    </location>
</feature>
<dbReference type="GO" id="GO:0015344">
    <property type="term" value="F:siderophore uptake transmembrane transporter activity"/>
    <property type="evidence" value="ECO:0007669"/>
    <property type="project" value="TreeGrafter"/>
</dbReference>
<comment type="caution">
    <text evidence="19">The sequence shown here is derived from an EMBL/GenBank/DDBJ whole genome shotgun (WGS) entry which is preliminary data.</text>
</comment>
<feature type="signal peptide" evidence="16">
    <location>
        <begin position="1"/>
        <end position="23"/>
    </location>
</feature>
<reference evidence="19 20" key="1">
    <citation type="journal article" date="2019" name="Syst. Appl. Microbiol.">
        <title>New species of pathogenic Pseudomonas isolated from citrus in Tunisia: Proposal of Pseudomonas kairouanensis sp. nov. and Pseudomonas nabeulensis sp. nov.</title>
        <authorList>
            <person name="Oueslati M."/>
            <person name="Mulet M."/>
            <person name="Gomila M."/>
            <person name="Berge O."/>
            <person name="Hajlaoui M.R."/>
            <person name="Lalucat J."/>
            <person name="Sadfi-Zouaoui N."/>
            <person name="Garcia-Valdes E."/>
        </authorList>
    </citation>
    <scope>NUCLEOTIDE SEQUENCE [LARGE SCALE GENOMIC DNA]</scope>
    <source>
        <strain evidence="19 20">KC12</strain>
    </source>
</reference>
<dbReference type="Pfam" id="PF00593">
    <property type="entry name" value="TonB_dep_Rec_b-barrel"/>
    <property type="match status" value="1"/>
</dbReference>
<keyword evidence="5" id="KW-0410">Iron transport</keyword>
<evidence type="ECO:0000313" key="20">
    <source>
        <dbReference type="Proteomes" id="UP000297391"/>
    </source>
</evidence>
<name>A0A4Z0AFS7_9PSED</name>
<evidence type="ECO:0000256" key="13">
    <source>
        <dbReference type="ARBA" id="ARBA00023237"/>
    </source>
</evidence>
<dbReference type="NCBIfam" id="TIGR01783">
    <property type="entry name" value="TonB-siderophor"/>
    <property type="match status" value="1"/>
</dbReference>
<keyword evidence="3 14" id="KW-0813">Transport</keyword>
<dbReference type="InterPro" id="IPR039426">
    <property type="entry name" value="TonB-dep_rcpt-like"/>
</dbReference>
<keyword evidence="6 14" id="KW-0812">Transmembrane</keyword>
<dbReference type="PROSITE" id="PS52016">
    <property type="entry name" value="TONB_DEPENDENT_REC_3"/>
    <property type="match status" value="1"/>
</dbReference>
<dbReference type="OrthoDB" id="127311at2"/>
<dbReference type="Pfam" id="PF07715">
    <property type="entry name" value="Plug"/>
    <property type="match status" value="1"/>
</dbReference>
<keyword evidence="4 14" id="KW-1134">Transmembrane beta strand</keyword>
<accession>A0A4Z0AFS7</accession>
<evidence type="ECO:0000313" key="19">
    <source>
        <dbReference type="EMBL" id="TFY85237.1"/>
    </source>
</evidence>
<dbReference type="InterPro" id="IPR036942">
    <property type="entry name" value="Beta-barrel_TonB_sf"/>
</dbReference>
<dbReference type="InterPro" id="IPR010105">
    <property type="entry name" value="TonB_sidphr_rcpt"/>
</dbReference>
<keyword evidence="20" id="KW-1185">Reference proteome</keyword>
<evidence type="ECO:0000256" key="12">
    <source>
        <dbReference type="ARBA" id="ARBA00023170"/>
    </source>
</evidence>
<keyword evidence="12 19" id="KW-0675">Receptor</keyword>
<sequence length="697" mass="76105">MLRPSIPLAVSGLLWVSCSTLSAAESVETTSADTAIELPETAVEGVATYADEHSFTGFTPVQVTKSNVPLAETAQTITVVPRAVLDSQQALTLTDALQNVPGVTAGAYGRRGWDDLIIRGQVASDSLFVDGLRTSSSNRVAQQLFGVEQVEVLKGPASLLYGLVMPGGVVNMVTKRPKADPFANIDFTYGSNDLRQGTFDVGTPLSENGKAAIRLNGLSSASNDSTDHVWFKSSYIAPSLSLDFGDDTDFTLLASHQDRSYMRQQGVPPSAAGKVSRHLFIGEPDQDPYHGQENRLGYALTHRFDNGWTFNQNLRWQDYTLSGQLVAAGVLTGSTLKRSVTDQQLSGDNISLDNNLQRTFNVGETAHEITAGVDYLRSREEQVSRTCTVGSLNIYNPVYGGAIVCPTTPRTQQFTTVRMLGTYLRDNVKIGDKWNLQAGLRFDQTATYTQNQLTDKRTNAPADATTGSVAVMYELFENVRPYVSYSTSFFPNTGTDASGSVFDPEKGQQWEGGIKWDLVPGKTLLTTAIFDLRRQNVLETDPNDAAYSVAVGEQRTRGFELGVTSDVSDRLSLMGGYSYTMAVITDNGSSTDTVVGGRLNNVPRHSATLHARYRLDDNPQGWSLEGGFRAEGEKYAYGYRIAGYAVADVGVAYEQEHWRAGFNVKNLFDREYYTGGVKNAVALGDDRTMMMTLGYRY</sequence>
<keyword evidence="7 16" id="KW-0732">Signal</keyword>
<dbReference type="Gene3D" id="2.170.130.10">
    <property type="entry name" value="TonB-dependent receptor, plug domain"/>
    <property type="match status" value="1"/>
</dbReference>
<evidence type="ECO:0000256" key="14">
    <source>
        <dbReference type="PROSITE-ProRule" id="PRU01360"/>
    </source>
</evidence>
<keyword evidence="10 15" id="KW-0798">TonB box</keyword>
<comment type="subcellular location">
    <subcellularLocation>
        <location evidence="1 14">Cell outer membrane</location>
        <topology evidence="1 14">Multi-pass membrane protein</topology>
    </subcellularLocation>
</comment>
<dbReference type="InterPro" id="IPR000531">
    <property type="entry name" value="Beta-barrel_TonB"/>
</dbReference>
<dbReference type="GO" id="GO:0038023">
    <property type="term" value="F:signaling receptor activity"/>
    <property type="evidence" value="ECO:0007669"/>
    <property type="project" value="InterPro"/>
</dbReference>
<evidence type="ECO:0000256" key="6">
    <source>
        <dbReference type="ARBA" id="ARBA00022692"/>
    </source>
</evidence>
<evidence type="ECO:0000256" key="4">
    <source>
        <dbReference type="ARBA" id="ARBA00022452"/>
    </source>
</evidence>
<gene>
    <name evidence="19" type="ORF">DYL59_26410</name>
</gene>
<evidence type="ECO:0000256" key="8">
    <source>
        <dbReference type="ARBA" id="ARBA00023004"/>
    </source>
</evidence>
<evidence type="ECO:0000256" key="1">
    <source>
        <dbReference type="ARBA" id="ARBA00004571"/>
    </source>
</evidence>
<feature type="domain" description="TonB-dependent receptor plug" evidence="18">
    <location>
        <begin position="70"/>
        <end position="169"/>
    </location>
</feature>
<dbReference type="SUPFAM" id="SSF56935">
    <property type="entry name" value="Porins"/>
    <property type="match status" value="1"/>
</dbReference>
<evidence type="ECO:0000256" key="15">
    <source>
        <dbReference type="RuleBase" id="RU003357"/>
    </source>
</evidence>
<dbReference type="RefSeq" id="WP_135291780.1">
    <property type="nucleotide sequence ID" value="NZ_QUZU01000047.1"/>
</dbReference>
<evidence type="ECO:0000256" key="3">
    <source>
        <dbReference type="ARBA" id="ARBA00022448"/>
    </source>
</evidence>
<dbReference type="Proteomes" id="UP000297391">
    <property type="component" value="Unassembled WGS sequence"/>
</dbReference>
<dbReference type="CDD" id="cd01347">
    <property type="entry name" value="ligand_gated_channel"/>
    <property type="match status" value="1"/>
</dbReference>
<evidence type="ECO:0000256" key="7">
    <source>
        <dbReference type="ARBA" id="ARBA00022729"/>
    </source>
</evidence>
<evidence type="ECO:0000256" key="5">
    <source>
        <dbReference type="ARBA" id="ARBA00022496"/>
    </source>
</evidence>
<keyword evidence="8" id="KW-0408">Iron</keyword>
<dbReference type="PANTHER" id="PTHR32552:SF68">
    <property type="entry name" value="FERRICHROME OUTER MEMBRANE TRANSPORTER_PHAGE RECEPTOR"/>
    <property type="match status" value="1"/>
</dbReference>
<dbReference type="EMBL" id="QUZU01000047">
    <property type="protein sequence ID" value="TFY85237.1"/>
    <property type="molecule type" value="Genomic_DNA"/>
</dbReference>
<protein>
    <submittedName>
        <fullName evidence="19">TonB-dependent siderophore receptor</fullName>
    </submittedName>
</protein>
<dbReference type="Gene3D" id="2.40.170.20">
    <property type="entry name" value="TonB-dependent receptor, beta-barrel domain"/>
    <property type="match status" value="1"/>
</dbReference>
<evidence type="ECO:0000256" key="10">
    <source>
        <dbReference type="ARBA" id="ARBA00023077"/>
    </source>
</evidence>
<organism evidence="19 20">
    <name type="scientific">Pseudomonas kairouanensis</name>
    <dbReference type="NCBI Taxonomy" id="2293832"/>
    <lineage>
        <taxon>Bacteria</taxon>
        <taxon>Pseudomonadati</taxon>
        <taxon>Pseudomonadota</taxon>
        <taxon>Gammaproteobacteria</taxon>
        <taxon>Pseudomonadales</taxon>
        <taxon>Pseudomonadaceae</taxon>
        <taxon>Pseudomonas</taxon>
    </lineage>
</organism>
<dbReference type="InterPro" id="IPR037066">
    <property type="entry name" value="Plug_dom_sf"/>
</dbReference>
<dbReference type="GO" id="GO:0015891">
    <property type="term" value="P:siderophore transport"/>
    <property type="evidence" value="ECO:0007669"/>
    <property type="project" value="InterPro"/>
</dbReference>
<dbReference type="FunFam" id="2.170.130.10:FF:000001">
    <property type="entry name" value="Catecholate siderophore TonB-dependent receptor"/>
    <property type="match status" value="1"/>
</dbReference>
<evidence type="ECO:0000256" key="16">
    <source>
        <dbReference type="SAM" id="SignalP"/>
    </source>
</evidence>
<evidence type="ECO:0000259" key="17">
    <source>
        <dbReference type="Pfam" id="PF00593"/>
    </source>
</evidence>
<evidence type="ECO:0000256" key="2">
    <source>
        <dbReference type="ARBA" id="ARBA00009810"/>
    </source>
</evidence>
<feature type="chain" id="PRO_5021217252" evidence="16">
    <location>
        <begin position="24"/>
        <end position="697"/>
    </location>
</feature>
<keyword evidence="13 14" id="KW-0998">Cell outer membrane</keyword>
<keyword evidence="11 14" id="KW-0472">Membrane</keyword>
<dbReference type="GO" id="GO:0009279">
    <property type="term" value="C:cell outer membrane"/>
    <property type="evidence" value="ECO:0007669"/>
    <property type="project" value="UniProtKB-SubCell"/>
</dbReference>
<keyword evidence="9" id="KW-0406">Ion transport</keyword>
<evidence type="ECO:0000256" key="9">
    <source>
        <dbReference type="ARBA" id="ARBA00023065"/>
    </source>
</evidence>
<dbReference type="PANTHER" id="PTHR32552">
    <property type="entry name" value="FERRICHROME IRON RECEPTOR-RELATED"/>
    <property type="match status" value="1"/>
</dbReference>
<evidence type="ECO:0000256" key="11">
    <source>
        <dbReference type="ARBA" id="ARBA00023136"/>
    </source>
</evidence>
<dbReference type="InterPro" id="IPR012910">
    <property type="entry name" value="Plug_dom"/>
</dbReference>
<dbReference type="PROSITE" id="PS51257">
    <property type="entry name" value="PROKAR_LIPOPROTEIN"/>
    <property type="match status" value="1"/>
</dbReference>
<dbReference type="AlphaFoldDB" id="A0A4Z0AFS7"/>
<proteinExistence type="inferred from homology"/>